<dbReference type="Gene3D" id="3.50.50.60">
    <property type="entry name" value="FAD/NAD(P)-binding domain"/>
    <property type="match status" value="2"/>
</dbReference>
<evidence type="ECO:0000256" key="2">
    <source>
        <dbReference type="ARBA" id="ARBA00038825"/>
    </source>
</evidence>
<evidence type="ECO:0000259" key="4">
    <source>
        <dbReference type="Pfam" id="PF01593"/>
    </source>
</evidence>
<dbReference type="PANTHER" id="PTHR10668:SF105">
    <property type="entry name" value="DEHYDROGENASE-RELATED"/>
    <property type="match status" value="1"/>
</dbReference>
<evidence type="ECO:0000256" key="3">
    <source>
        <dbReference type="ARBA" id="ARBA00040298"/>
    </source>
</evidence>
<protein>
    <recommendedName>
        <fullName evidence="3">Pyridine nucleotide-disulfide oxidoreductase domain-containing protein 2</fullName>
    </recommendedName>
</protein>
<dbReference type="RefSeq" id="WP_206560845.1">
    <property type="nucleotide sequence ID" value="NZ_JAFKCZ010000008.1"/>
</dbReference>
<sequence length="521" mass="55912">MAQFDHLIVGSGINGLVCAALLAKAGKRVCVLERNPGPGGCILTGEITAPGFRHDLLSSWYPLFVTSPAFQSLGEDLARHGVEFAYTDTPTAGLTGSGEAFVLHRSRERVCNDLGPDAAAQYSAAMAEIEGNAELVFALLSQQLQRWRFAVLLLKCARRMGLRGLRQFAGDALGSVRHWLAKAGDNRAYQACVAPWVLHVGLGPDSPSSALMAKVVLFTLEAVGLPVVRGGSDRLVKGFQALIEEHGGHIQCNALVEGIAVRGGRARGVHLADGSYIEARNVICSVTPQQLYGHLLPPEVVPEALARQAADYRFGRADMQIHIALSAPAQWRQRELDRVAMVHLCDGTDALARAVTEADNGLLPARATIVVGQPCAVDPSRAPAGQWILWIQLQELPARVLGDAAREIDIPDDGRWNEALKQAYAGRILARLREHIVNLDRDMLAHAVLSPADLQQLNCNLVGGDPYCGDCALDQNLLFRPLSGTRNHDTCVDNVYHIGAATHPGPGLGGGSGYLVARQLL</sequence>
<evidence type="ECO:0000313" key="5">
    <source>
        <dbReference type="EMBL" id="MBN7797397.1"/>
    </source>
</evidence>
<keyword evidence="6" id="KW-1185">Reference proteome</keyword>
<dbReference type="Pfam" id="PF01593">
    <property type="entry name" value="Amino_oxidase"/>
    <property type="match status" value="1"/>
</dbReference>
<comment type="caution">
    <text evidence="5">The sequence shown here is derived from an EMBL/GenBank/DDBJ whole genome shotgun (WGS) entry which is preliminary data.</text>
</comment>
<name>A0A939DH62_9GAMM</name>
<dbReference type="EMBL" id="JAFKCZ010000008">
    <property type="protein sequence ID" value="MBN7797397.1"/>
    <property type="molecule type" value="Genomic_DNA"/>
</dbReference>
<dbReference type="InterPro" id="IPR036188">
    <property type="entry name" value="FAD/NAD-bd_sf"/>
</dbReference>
<proteinExistence type="predicted"/>
<organism evidence="5 6">
    <name type="scientific">Parahaliea mediterranea</name>
    <dbReference type="NCBI Taxonomy" id="651086"/>
    <lineage>
        <taxon>Bacteria</taxon>
        <taxon>Pseudomonadati</taxon>
        <taxon>Pseudomonadota</taxon>
        <taxon>Gammaproteobacteria</taxon>
        <taxon>Cellvibrionales</taxon>
        <taxon>Halieaceae</taxon>
        <taxon>Parahaliea</taxon>
    </lineage>
</organism>
<accession>A0A939DH62</accession>
<evidence type="ECO:0000256" key="1">
    <source>
        <dbReference type="ARBA" id="ARBA00037217"/>
    </source>
</evidence>
<comment type="function">
    <text evidence="1">Probable oxidoreductase that may play a role as regulator of mitochondrial function.</text>
</comment>
<dbReference type="GO" id="GO:0016491">
    <property type="term" value="F:oxidoreductase activity"/>
    <property type="evidence" value="ECO:0007669"/>
    <property type="project" value="InterPro"/>
</dbReference>
<dbReference type="Proteomes" id="UP000664303">
    <property type="component" value="Unassembled WGS sequence"/>
</dbReference>
<dbReference type="InterPro" id="IPR002937">
    <property type="entry name" value="Amino_oxidase"/>
</dbReference>
<feature type="domain" description="Amine oxidase" evidence="4">
    <location>
        <begin position="15"/>
        <end position="420"/>
    </location>
</feature>
<reference evidence="5" key="1">
    <citation type="submission" date="2021-02" db="EMBL/GenBank/DDBJ databases">
        <title>PHA producing bacteria isolated from coastal sediment in Guangdong, Shenzhen.</title>
        <authorList>
            <person name="Zheng W."/>
            <person name="Yu S."/>
            <person name="Huang Y."/>
        </authorList>
    </citation>
    <scope>NUCLEOTIDE SEQUENCE</scope>
    <source>
        <strain evidence="5">TN14-10</strain>
    </source>
</reference>
<dbReference type="PANTHER" id="PTHR10668">
    <property type="entry name" value="PHYTOENE DEHYDROGENASE"/>
    <property type="match status" value="1"/>
</dbReference>
<gene>
    <name evidence="5" type="ORF">JYP50_12385</name>
</gene>
<dbReference type="AlphaFoldDB" id="A0A939DH62"/>
<dbReference type="SUPFAM" id="SSF51905">
    <property type="entry name" value="FAD/NAD(P)-binding domain"/>
    <property type="match status" value="1"/>
</dbReference>
<evidence type="ECO:0000313" key="6">
    <source>
        <dbReference type="Proteomes" id="UP000664303"/>
    </source>
</evidence>
<comment type="subunit">
    <text evidence="2">Interacts with COX5B; this interaction may contribute to localize PYROXD2 to the inner face of the inner mitochondrial membrane.</text>
</comment>